<evidence type="ECO:0000313" key="1">
    <source>
        <dbReference type="EMBL" id="KAJ9074851.1"/>
    </source>
</evidence>
<dbReference type="Proteomes" id="UP001165960">
    <property type="component" value="Unassembled WGS sequence"/>
</dbReference>
<organism evidence="1 2">
    <name type="scientific">Entomophthora muscae</name>
    <dbReference type="NCBI Taxonomy" id="34485"/>
    <lineage>
        <taxon>Eukaryota</taxon>
        <taxon>Fungi</taxon>
        <taxon>Fungi incertae sedis</taxon>
        <taxon>Zoopagomycota</taxon>
        <taxon>Entomophthoromycotina</taxon>
        <taxon>Entomophthoromycetes</taxon>
        <taxon>Entomophthorales</taxon>
        <taxon>Entomophthoraceae</taxon>
        <taxon>Entomophthora</taxon>
    </lineage>
</organism>
<proteinExistence type="predicted"/>
<keyword evidence="2" id="KW-1185">Reference proteome</keyword>
<evidence type="ECO:0000313" key="2">
    <source>
        <dbReference type="Proteomes" id="UP001165960"/>
    </source>
</evidence>
<reference evidence="1" key="1">
    <citation type="submission" date="2022-04" db="EMBL/GenBank/DDBJ databases">
        <title>Genome of the entomopathogenic fungus Entomophthora muscae.</title>
        <authorList>
            <person name="Elya C."/>
            <person name="Lovett B.R."/>
            <person name="Lee E."/>
            <person name="Macias A.M."/>
            <person name="Hajek A.E."/>
            <person name="De Bivort B.L."/>
            <person name="Kasson M.T."/>
            <person name="De Fine Licht H.H."/>
            <person name="Stajich J.E."/>
        </authorList>
    </citation>
    <scope>NUCLEOTIDE SEQUENCE</scope>
    <source>
        <strain evidence="1">Berkeley</strain>
    </source>
</reference>
<protein>
    <submittedName>
        <fullName evidence="1">Uncharacterized protein</fullName>
    </submittedName>
</protein>
<sequence length="114" mass="13910">MWYMWNWNMNTKCAESCTNRATHSSQCHHWKSCHPREYEYDMKRGITKNVVGPIKMIAIQQRLQSRHRADRAREEERNRDFEVEAHFNPTEPTEERIDVEEDHNPYMYHPSMDK</sequence>
<accession>A0ACC2TK20</accession>
<gene>
    <name evidence="1" type="ORF">DSO57_1002281</name>
</gene>
<name>A0ACC2TK20_9FUNG</name>
<dbReference type="EMBL" id="QTSX02002845">
    <property type="protein sequence ID" value="KAJ9074851.1"/>
    <property type="molecule type" value="Genomic_DNA"/>
</dbReference>
<comment type="caution">
    <text evidence="1">The sequence shown here is derived from an EMBL/GenBank/DDBJ whole genome shotgun (WGS) entry which is preliminary data.</text>
</comment>